<gene>
    <name evidence="3" type="ORF">PanWU01x14_055700</name>
</gene>
<accession>A0A2P5DK55</accession>
<evidence type="ECO:0000259" key="2">
    <source>
        <dbReference type="Pfam" id="PF13456"/>
    </source>
</evidence>
<keyword evidence="1" id="KW-1133">Transmembrane helix</keyword>
<reference evidence="4" key="1">
    <citation type="submission" date="2016-06" db="EMBL/GenBank/DDBJ databases">
        <title>Parallel loss of symbiosis genes in relatives of nitrogen-fixing non-legume Parasponia.</title>
        <authorList>
            <person name="Van Velzen R."/>
            <person name="Holmer R."/>
            <person name="Bu F."/>
            <person name="Rutten L."/>
            <person name="Van Zeijl A."/>
            <person name="Liu W."/>
            <person name="Santuari L."/>
            <person name="Cao Q."/>
            <person name="Sharma T."/>
            <person name="Shen D."/>
            <person name="Roswanjaya Y."/>
            <person name="Wardhani T."/>
            <person name="Kalhor M.S."/>
            <person name="Jansen J."/>
            <person name="Van den Hoogen J."/>
            <person name="Gungor B."/>
            <person name="Hartog M."/>
            <person name="Hontelez J."/>
            <person name="Verver J."/>
            <person name="Yang W.-C."/>
            <person name="Schijlen E."/>
            <person name="Repin R."/>
            <person name="Schilthuizen M."/>
            <person name="Schranz E."/>
            <person name="Heidstra R."/>
            <person name="Miyata K."/>
            <person name="Fedorova E."/>
            <person name="Kohlen W."/>
            <person name="Bisseling T."/>
            <person name="Smit S."/>
            <person name="Geurts R."/>
        </authorList>
    </citation>
    <scope>NUCLEOTIDE SEQUENCE [LARGE SCALE GENOMIC DNA]</scope>
    <source>
        <strain evidence="4">cv. WU1-14</strain>
    </source>
</reference>
<keyword evidence="1" id="KW-0472">Membrane</keyword>
<feature type="transmembrane region" description="Helical" evidence="1">
    <location>
        <begin position="198"/>
        <end position="221"/>
    </location>
</feature>
<dbReference type="OrthoDB" id="1436421at2759"/>
<evidence type="ECO:0000313" key="3">
    <source>
        <dbReference type="EMBL" id="PON73682.1"/>
    </source>
</evidence>
<name>A0A2P5DK55_PARAD</name>
<dbReference type="GO" id="GO:0003676">
    <property type="term" value="F:nucleic acid binding"/>
    <property type="evidence" value="ECO:0007669"/>
    <property type="project" value="InterPro"/>
</dbReference>
<dbReference type="GO" id="GO:0004523">
    <property type="term" value="F:RNA-DNA hybrid ribonuclease activity"/>
    <property type="evidence" value="ECO:0007669"/>
    <property type="project" value="InterPro"/>
</dbReference>
<comment type="caution">
    <text evidence="3">The sequence shown here is derived from an EMBL/GenBank/DDBJ whole genome shotgun (WGS) entry which is preliminary data.</text>
</comment>
<dbReference type="AlphaFoldDB" id="A0A2P5DK55"/>
<protein>
    <recommendedName>
        <fullName evidence="2">RNase H type-1 domain-containing protein</fullName>
    </recommendedName>
</protein>
<organism evidence="3 4">
    <name type="scientific">Parasponia andersonii</name>
    <name type="common">Sponia andersonii</name>
    <dbReference type="NCBI Taxonomy" id="3476"/>
    <lineage>
        <taxon>Eukaryota</taxon>
        <taxon>Viridiplantae</taxon>
        <taxon>Streptophyta</taxon>
        <taxon>Embryophyta</taxon>
        <taxon>Tracheophyta</taxon>
        <taxon>Spermatophyta</taxon>
        <taxon>Magnoliopsida</taxon>
        <taxon>eudicotyledons</taxon>
        <taxon>Gunneridae</taxon>
        <taxon>Pentapetalae</taxon>
        <taxon>rosids</taxon>
        <taxon>fabids</taxon>
        <taxon>Rosales</taxon>
        <taxon>Cannabaceae</taxon>
        <taxon>Parasponia</taxon>
    </lineage>
</organism>
<keyword evidence="1" id="KW-0812">Transmembrane</keyword>
<evidence type="ECO:0000256" key="1">
    <source>
        <dbReference type="SAM" id="Phobius"/>
    </source>
</evidence>
<feature type="domain" description="RNase H type-1" evidence="2">
    <location>
        <begin position="111"/>
        <end position="184"/>
    </location>
</feature>
<proteinExistence type="predicted"/>
<keyword evidence="4" id="KW-1185">Reference proteome</keyword>
<dbReference type="Pfam" id="PF13456">
    <property type="entry name" value="RVT_3"/>
    <property type="match status" value="1"/>
</dbReference>
<dbReference type="EMBL" id="JXTB01000032">
    <property type="protein sequence ID" value="PON73682.1"/>
    <property type="molecule type" value="Genomic_DNA"/>
</dbReference>
<sequence length="234" mass="26654">MDQTSVTTGLKLVKWMFNPHHLGNCDQEVKKEFIIFAAVVYDRIWNMRNKKFHEDLRVNSNFILKMVIAAIKEFQEASVLPTNNLTHIEERSTPLTFMPTPFSGGIRILIDAAFKNGETTAGIVAKDNFDRILLIATSIFAAHSSLETELQALDVGLLQCTTRNWHNVFFSLDLKEMVSSIAHHRSFSWCLSHIAFKVISFLISWCLSHIAFKVISFLISCSGKMVWIPKMMNS</sequence>
<dbReference type="InterPro" id="IPR002156">
    <property type="entry name" value="RNaseH_domain"/>
</dbReference>
<evidence type="ECO:0000313" key="4">
    <source>
        <dbReference type="Proteomes" id="UP000237105"/>
    </source>
</evidence>
<dbReference type="Proteomes" id="UP000237105">
    <property type="component" value="Unassembled WGS sequence"/>
</dbReference>